<name>A0ABQ8HN70_9ROSI</name>
<proteinExistence type="predicted"/>
<feature type="compositionally biased region" description="Basic and acidic residues" evidence="1">
    <location>
        <begin position="21"/>
        <end position="33"/>
    </location>
</feature>
<organism evidence="2 3">
    <name type="scientific">Xanthoceras sorbifolium</name>
    <dbReference type="NCBI Taxonomy" id="99658"/>
    <lineage>
        <taxon>Eukaryota</taxon>
        <taxon>Viridiplantae</taxon>
        <taxon>Streptophyta</taxon>
        <taxon>Embryophyta</taxon>
        <taxon>Tracheophyta</taxon>
        <taxon>Spermatophyta</taxon>
        <taxon>Magnoliopsida</taxon>
        <taxon>eudicotyledons</taxon>
        <taxon>Gunneridae</taxon>
        <taxon>Pentapetalae</taxon>
        <taxon>rosids</taxon>
        <taxon>malvids</taxon>
        <taxon>Sapindales</taxon>
        <taxon>Sapindaceae</taxon>
        <taxon>Xanthoceroideae</taxon>
        <taxon>Xanthoceras</taxon>
    </lineage>
</organism>
<comment type="caution">
    <text evidence="2">The sequence shown here is derived from an EMBL/GenBank/DDBJ whole genome shotgun (WGS) entry which is preliminary data.</text>
</comment>
<dbReference type="Proteomes" id="UP000827721">
    <property type="component" value="Unassembled WGS sequence"/>
</dbReference>
<accession>A0ABQ8HN70</accession>
<sequence length="283" mass="31838">MAKKRGRKPVKKKPTSPQPDLETKEPQNDDKEAALLREEVERRSAAVRAIRDVEIENSLTGLRLLRSYFNEEQLQTPVLQFFKENLPNLSVVRNEEYGHVELQWKDIDGNLFMDGADGRNIHASVLRRMSLAYPYCSAVPSFGGYELSSKSVKTSLLGVDNLQIRDFVLEEPSDSQMLGLHDALQTPGATGQRLSIGMTPKTRRLPKPGEMLLSVHGSPLGVYKEDNMEAIHGKLSQKKIDLAQMVHSDHCVRMLNDHPLKAGLKVPPLYVRLSYSYNVPLLP</sequence>
<feature type="compositionally biased region" description="Basic residues" evidence="1">
    <location>
        <begin position="1"/>
        <end position="14"/>
    </location>
</feature>
<keyword evidence="3" id="KW-1185">Reference proteome</keyword>
<gene>
    <name evidence="2" type="ORF">JRO89_XS08G0019900</name>
</gene>
<evidence type="ECO:0000256" key="1">
    <source>
        <dbReference type="SAM" id="MobiDB-lite"/>
    </source>
</evidence>
<dbReference type="PANTHER" id="PTHR37248">
    <property type="entry name" value="TRANSLATION INITIATION FACTOR"/>
    <property type="match status" value="1"/>
</dbReference>
<dbReference type="EMBL" id="JAFEMO010000008">
    <property type="protein sequence ID" value="KAH7565807.1"/>
    <property type="molecule type" value="Genomic_DNA"/>
</dbReference>
<evidence type="ECO:0000313" key="3">
    <source>
        <dbReference type="Proteomes" id="UP000827721"/>
    </source>
</evidence>
<evidence type="ECO:0000313" key="2">
    <source>
        <dbReference type="EMBL" id="KAH7565807.1"/>
    </source>
</evidence>
<dbReference type="PANTHER" id="PTHR37248:SF1">
    <property type="entry name" value="TRANSLATION INITIATION FACTOR"/>
    <property type="match status" value="1"/>
</dbReference>
<reference evidence="2 3" key="1">
    <citation type="submission" date="2021-02" db="EMBL/GenBank/DDBJ databases">
        <title>Plant Genome Project.</title>
        <authorList>
            <person name="Zhang R.-G."/>
        </authorList>
    </citation>
    <scope>NUCLEOTIDE SEQUENCE [LARGE SCALE GENOMIC DNA]</scope>
    <source>
        <tissue evidence="2">Leaves</tissue>
    </source>
</reference>
<protein>
    <submittedName>
        <fullName evidence="2">Uncharacterized protein</fullName>
    </submittedName>
</protein>
<feature type="region of interest" description="Disordered" evidence="1">
    <location>
        <begin position="1"/>
        <end position="33"/>
    </location>
</feature>